<evidence type="ECO:0000313" key="4">
    <source>
        <dbReference type="Proteomes" id="UP000515153"/>
    </source>
</evidence>
<dbReference type="InterPro" id="IPR058502">
    <property type="entry name" value="PLL-like_beta-prop"/>
</dbReference>
<accession>A0A6P8BBD8</accession>
<feature type="domain" description="PLL-like beta propeller" evidence="3">
    <location>
        <begin position="405"/>
        <end position="581"/>
    </location>
</feature>
<feature type="compositionally biased region" description="Polar residues" evidence="1">
    <location>
        <begin position="161"/>
        <end position="173"/>
    </location>
</feature>
<name>A0A6P8BBD8_PYRGI</name>
<dbReference type="AlphaFoldDB" id="A0A6P8BBD8"/>
<reference evidence="5" key="3">
    <citation type="submission" date="2025-08" db="UniProtKB">
        <authorList>
            <consortium name="RefSeq"/>
        </authorList>
    </citation>
    <scope>IDENTIFICATION</scope>
    <source>
        <strain evidence="5">NI907</strain>
    </source>
</reference>
<feature type="transmembrane region" description="Helical" evidence="2">
    <location>
        <begin position="131"/>
        <end position="156"/>
    </location>
</feature>
<reference evidence="5" key="2">
    <citation type="submission" date="2019-10" db="EMBL/GenBank/DDBJ databases">
        <authorList>
            <consortium name="NCBI Genome Project"/>
        </authorList>
    </citation>
    <scope>NUCLEOTIDE SEQUENCE</scope>
    <source>
        <strain evidence="5">NI907</strain>
    </source>
</reference>
<evidence type="ECO:0000313" key="5">
    <source>
        <dbReference type="RefSeq" id="XP_030984460.1"/>
    </source>
</evidence>
<keyword evidence="2" id="KW-0472">Membrane</keyword>
<feature type="region of interest" description="Disordered" evidence="1">
    <location>
        <begin position="161"/>
        <end position="182"/>
    </location>
</feature>
<reference evidence="5" key="1">
    <citation type="journal article" date="2019" name="Mol. Biol. Evol.">
        <title>Blast fungal genomes show frequent chromosomal changes, gene gains and losses, and effector gene turnover.</title>
        <authorList>
            <person name="Gomez Luciano L.B."/>
            <person name="Jason Tsai I."/>
            <person name="Chuma I."/>
            <person name="Tosa Y."/>
            <person name="Chen Y.H."/>
            <person name="Li J.Y."/>
            <person name="Li M.Y."/>
            <person name="Jade Lu M.Y."/>
            <person name="Nakayashiki H."/>
            <person name="Li W.H."/>
        </authorList>
    </citation>
    <scope>NUCLEOTIDE SEQUENCE</scope>
    <source>
        <strain evidence="5">NI907</strain>
    </source>
</reference>
<evidence type="ECO:0000256" key="2">
    <source>
        <dbReference type="SAM" id="Phobius"/>
    </source>
</evidence>
<evidence type="ECO:0000259" key="3">
    <source>
        <dbReference type="Pfam" id="PF26607"/>
    </source>
</evidence>
<gene>
    <name evidence="5" type="ORF">PgNI_02827</name>
</gene>
<dbReference type="Pfam" id="PF26607">
    <property type="entry name" value="DUF8189"/>
    <property type="match status" value="1"/>
</dbReference>
<keyword evidence="2" id="KW-0812">Transmembrane</keyword>
<dbReference type="GeneID" id="41957795"/>
<protein>
    <recommendedName>
        <fullName evidence="3">PLL-like beta propeller domain-containing protein</fullName>
    </recommendedName>
</protein>
<proteinExistence type="predicted"/>
<organism evidence="4 5">
    <name type="scientific">Pyricularia grisea</name>
    <name type="common">Crabgrass-specific blast fungus</name>
    <name type="synonym">Magnaporthe grisea</name>
    <dbReference type="NCBI Taxonomy" id="148305"/>
    <lineage>
        <taxon>Eukaryota</taxon>
        <taxon>Fungi</taxon>
        <taxon>Dikarya</taxon>
        <taxon>Ascomycota</taxon>
        <taxon>Pezizomycotina</taxon>
        <taxon>Sordariomycetes</taxon>
        <taxon>Sordariomycetidae</taxon>
        <taxon>Magnaporthales</taxon>
        <taxon>Pyriculariaceae</taxon>
        <taxon>Pyricularia</taxon>
    </lineage>
</organism>
<keyword evidence="2" id="KW-1133">Transmembrane helix</keyword>
<sequence length="584" mass="62556">MEDRTAAAIEPIEDKTFGSGFKLLGVDRSYNHVNAPEAIPNVPSDRWSAAPTGLELYQAEVPESEKIAGVYRPRSTLDDASSYPEVVSGPSPVPTQYTSSFSTETYKKAEANPEPERQSLWKLPWWRRRRCMIIAAAVGAFIVIATAVGVGVGVHVSRNQHYSDPQSANPNKNNGDEGAVKPDIPTGKSICANAPCLEALAAVVDAPDDHPEQGTVHLFARRPADGMLMQTSSTSPGVYHSKNWTDRGGPIAGPGPSAIIWQAPKYPNEVQGGGAVVTVLGISASAASSGDIYLRHIGRGGAGTMGIPVSFKSRIEMLGAPATCAIQQEQRFDFWLQARNESDADGAATLYHQLSANGAWFYDGRWETDVMLQASSSRPATIASRPGVLCRNGRWRAWEQHLIVYDGEGAAWHRQWSQEPAPSQWGPWKNLGGKYAKGTYPVLVETSAGTFGFFGLGSDEQMYSMTWTSAQGFGARSSLGGGAFASVPAAAVSVGFERVDLVAVSKEDGRLKHRAIGISASMDAQWEDLGIASNSAPTLANVGSANIDIFTTAVDGSIWYAPVRVSDIERSSWGNLTWAPIQGL</sequence>
<dbReference type="Proteomes" id="UP000515153">
    <property type="component" value="Unplaced"/>
</dbReference>
<evidence type="ECO:0000256" key="1">
    <source>
        <dbReference type="SAM" id="MobiDB-lite"/>
    </source>
</evidence>
<dbReference type="RefSeq" id="XP_030984460.1">
    <property type="nucleotide sequence ID" value="XM_031122884.1"/>
</dbReference>
<dbReference type="SUPFAM" id="SSF89372">
    <property type="entry name" value="Fucose-specific lectin"/>
    <property type="match status" value="1"/>
</dbReference>
<dbReference type="KEGG" id="pgri:PgNI_02827"/>
<keyword evidence="4" id="KW-1185">Reference proteome</keyword>